<dbReference type="Gene3D" id="3.40.50.300">
    <property type="entry name" value="P-loop containing nucleotide triphosphate hydrolases"/>
    <property type="match status" value="1"/>
</dbReference>
<dbReference type="STRING" id="53406.SAMN05421553_3081"/>
<accession>A0A1H5CJL1</accession>
<comment type="similarity">
    <text evidence="1">Belongs to the polyphosphate kinase 2 (PPK2) family. Class I subfamily.</text>
</comment>
<dbReference type="AlphaFoldDB" id="A0A1H5CJL1"/>
<dbReference type="PANTHER" id="PTHR34383">
    <property type="entry name" value="POLYPHOSPHATE:AMP PHOSPHOTRANSFERASE-RELATED"/>
    <property type="match status" value="1"/>
</dbReference>
<proteinExistence type="inferred from homology"/>
<dbReference type="GO" id="GO:0006797">
    <property type="term" value="P:polyphosphate metabolic process"/>
    <property type="evidence" value="ECO:0007669"/>
    <property type="project" value="InterPro"/>
</dbReference>
<sequence>MSRLPDSLLDACRCNPAAPFAQDPARDFGLNKQAAQLALTELRPWLNQRQRMLWANRRNALLLILQGTDCSGKDGVIRRVISSFDPQGLRIYSFQKPNACEQRHDFLWRYQRRLPELGLLGVFNRSYYEGLISDPLDGLCSAAELPARQQAIQTFEAQLLSQSIQPLKCFLQLSRDEQRRRLQERLEHPHKRWKLHSSDLQSYCEFDLRQQRWAEQLTASHSDAAPWYVIPADHRWVRDWLVASLLARELERLKLDWPDTPPPFSLEDLQRS</sequence>
<gene>
    <name evidence="5" type="ORF">SAMN05421553_3081</name>
</gene>
<reference evidence="6" key="1">
    <citation type="submission" date="2016-10" db="EMBL/GenBank/DDBJ databases">
        <authorList>
            <person name="Varghese N."/>
            <person name="Submissions S."/>
        </authorList>
    </citation>
    <scope>NUCLEOTIDE SEQUENCE [LARGE SCALE GENOMIC DNA]</scope>
    <source>
        <strain evidence="6">DSM 12111</strain>
    </source>
</reference>
<protein>
    <submittedName>
        <fullName evidence="5">Polyphosphate:nucleotide phosphotransferase, PPK2 family</fullName>
    </submittedName>
</protein>
<dbReference type="Pfam" id="PF03976">
    <property type="entry name" value="PPK2"/>
    <property type="match status" value="1"/>
</dbReference>
<evidence type="ECO:0000259" key="4">
    <source>
        <dbReference type="Pfam" id="PF03976"/>
    </source>
</evidence>
<dbReference type="EMBL" id="FNSC01000001">
    <property type="protein sequence ID" value="SED66903.1"/>
    <property type="molecule type" value="Genomic_DNA"/>
</dbReference>
<dbReference type="Proteomes" id="UP000242849">
    <property type="component" value="Unassembled WGS sequence"/>
</dbReference>
<evidence type="ECO:0000256" key="3">
    <source>
        <dbReference type="ARBA" id="ARBA00022777"/>
    </source>
</evidence>
<dbReference type="InterPro" id="IPR016898">
    <property type="entry name" value="Polyphosphate_phosphotransfera"/>
</dbReference>
<dbReference type="InterPro" id="IPR022488">
    <property type="entry name" value="PPK2-related"/>
</dbReference>
<dbReference type="NCBIfam" id="TIGR03709">
    <property type="entry name" value="PPK2_rel_1"/>
    <property type="match status" value="1"/>
</dbReference>
<dbReference type="InterPro" id="IPR027417">
    <property type="entry name" value="P-loop_NTPase"/>
</dbReference>
<evidence type="ECO:0000256" key="1">
    <source>
        <dbReference type="ARBA" id="ARBA00009924"/>
    </source>
</evidence>
<keyword evidence="2 5" id="KW-0808">Transferase</keyword>
<name>A0A1H5CJL1_PSEAG</name>
<dbReference type="PANTHER" id="PTHR34383:SF3">
    <property type="entry name" value="POLYPHOSPHATE:AMP PHOSPHOTRANSFERASE"/>
    <property type="match status" value="1"/>
</dbReference>
<keyword evidence="6" id="KW-1185">Reference proteome</keyword>
<dbReference type="RefSeq" id="WP_090383373.1">
    <property type="nucleotide sequence ID" value="NZ_CP156749.1"/>
</dbReference>
<evidence type="ECO:0000313" key="6">
    <source>
        <dbReference type="Proteomes" id="UP000242849"/>
    </source>
</evidence>
<dbReference type="GO" id="GO:0008976">
    <property type="term" value="F:polyphosphate kinase activity"/>
    <property type="evidence" value="ECO:0007669"/>
    <property type="project" value="InterPro"/>
</dbReference>
<dbReference type="PIRSF" id="PIRSF028756">
    <property type="entry name" value="PPK2_prd"/>
    <property type="match status" value="1"/>
</dbReference>
<evidence type="ECO:0000256" key="2">
    <source>
        <dbReference type="ARBA" id="ARBA00022679"/>
    </source>
</evidence>
<dbReference type="OrthoDB" id="9775224at2"/>
<keyword evidence="3" id="KW-0418">Kinase</keyword>
<evidence type="ECO:0000313" key="5">
    <source>
        <dbReference type="EMBL" id="SED66903.1"/>
    </source>
</evidence>
<dbReference type="SUPFAM" id="SSF52540">
    <property type="entry name" value="P-loop containing nucleoside triphosphate hydrolases"/>
    <property type="match status" value="1"/>
</dbReference>
<organism evidence="5 6">
    <name type="scientific">Pseudomonas anguilliseptica</name>
    <dbReference type="NCBI Taxonomy" id="53406"/>
    <lineage>
        <taxon>Bacteria</taxon>
        <taxon>Pseudomonadati</taxon>
        <taxon>Pseudomonadota</taxon>
        <taxon>Gammaproteobacteria</taxon>
        <taxon>Pseudomonadales</taxon>
        <taxon>Pseudomonadaceae</taxon>
        <taxon>Pseudomonas</taxon>
    </lineage>
</organism>
<feature type="domain" description="Polyphosphate kinase-2-related" evidence="4">
    <location>
        <begin position="31"/>
        <end position="251"/>
    </location>
</feature>
<dbReference type="InterPro" id="IPR022300">
    <property type="entry name" value="PPK2-rel_1"/>
</dbReference>